<dbReference type="RefSeq" id="WP_167990970.1">
    <property type="nucleotide sequence ID" value="NZ_JAATJL010000001.1"/>
</dbReference>
<name>A0A846RI17_9MICC</name>
<dbReference type="Proteomes" id="UP000547458">
    <property type="component" value="Unassembled WGS sequence"/>
</dbReference>
<proteinExistence type="predicted"/>
<dbReference type="PROSITE" id="PS01081">
    <property type="entry name" value="HTH_TETR_1"/>
    <property type="match status" value="1"/>
</dbReference>
<organism evidence="6 7">
    <name type="scientific">Arthrobacter pigmenti</name>
    <dbReference type="NCBI Taxonomy" id="271432"/>
    <lineage>
        <taxon>Bacteria</taxon>
        <taxon>Bacillati</taxon>
        <taxon>Actinomycetota</taxon>
        <taxon>Actinomycetes</taxon>
        <taxon>Micrococcales</taxon>
        <taxon>Micrococcaceae</taxon>
        <taxon>Arthrobacter</taxon>
    </lineage>
</organism>
<dbReference type="InterPro" id="IPR050109">
    <property type="entry name" value="HTH-type_TetR-like_transc_reg"/>
</dbReference>
<evidence type="ECO:0000256" key="3">
    <source>
        <dbReference type="ARBA" id="ARBA00023163"/>
    </source>
</evidence>
<sequence length="207" mass="23295">MSQLVSLRTRKRNETWTALHDAAARLTLEKGPDSVTVEQIATLANVSPRTFFNYFGTKEDAILGLQEPSIDEQLLEEFSADHDLLEQVSRLLIAVVHSTEGGEPEASRRLEVITEYPYLRQRRFAYFLQVEQLVREVVAEQIAATGRWQAALSRHSAEDVARMIVLVAGAPMRYAMQQAADSPTIQNQFQALDGATALLREVLEEIR</sequence>
<reference evidence="6 7" key="1">
    <citation type="submission" date="2020-03" db="EMBL/GenBank/DDBJ databases">
        <title>Sequencing the genomes of 1000 actinobacteria strains.</title>
        <authorList>
            <person name="Klenk H.-P."/>
        </authorList>
    </citation>
    <scope>NUCLEOTIDE SEQUENCE [LARGE SCALE GENOMIC DNA]</scope>
    <source>
        <strain evidence="6 7">DSM 16403</strain>
    </source>
</reference>
<evidence type="ECO:0000313" key="6">
    <source>
        <dbReference type="EMBL" id="NJC21340.1"/>
    </source>
</evidence>
<dbReference type="AlphaFoldDB" id="A0A846RI17"/>
<dbReference type="PROSITE" id="PS50977">
    <property type="entry name" value="HTH_TETR_2"/>
    <property type="match status" value="1"/>
</dbReference>
<evidence type="ECO:0000256" key="1">
    <source>
        <dbReference type="ARBA" id="ARBA00023015"/>
    </source>
</evidence>
<feature type="domain" description="HTH tetR-type" evidence="5">
    <location>
        <begin position="13"/>
        <end position="73"/>
    </location>
</feature>
<dbReference type="InterPro" id="IPR001647">
    <property type="entry name" value="HTH_TetR"/>
</dbReference>
<dbReference type="InterPro" id="IPR023772">
    <property type="entry name" value="DNA-bd_HTH_TetR-type_CS"/>
</dbReference>
<evidence type="ECO:0000313" key="7">
    <source>
        <dbReference type="Proteomes" id="UP000547458"/>
    </source>
</evidence>
<evidence type="ECO:0000256" key="2">
    <source>
        <dbReference type="ARBA" id="ARBA00023125"/>
    </source>
</evidence>
<evidence type="ECO:0000259" key="5">
    <source>
        <dbReference type="PROSITE" id="PS50977"/>
    </source>
</evidence>
<dbReference type="GO" id="GO:0003700">
    <property type="term" value="F:DNA-binding transcription factor activity"/>
    <property type="evidence" value="ECO:0007669"/>
    <property type="project" value="TreeGrafter"/>
</dbReference>
<keyword evidence="7" id="KW-1185">Reference proteome</keyword>
<dbReference type="EMBL" id="JAATJL010000001">
    <property type="protein sequence ID" value="NJC21340.1"/>
    <property type="molecule type" value="Genomic_DNA"/>
</dbReference>
<accession>A0A846RI17</accession>
<keyword evidence="3" id="KW-0804">Transcription</keyword>
<evidence type="ECO:0000256" key="4">
    <source>
        <dbReference type="PROSITE-ProRule" id="PRU00335"/>
    </source>
</evidence>
<feature type="DNA-binding region" description="H-T-H motif" evidence="4">
    <location>
        <begin position="36"/>
        <end position="55"/>
    </location>
</feature>
<comment type="caution">
    <text evidence="6">The sequence shown here is derived from an EMBL/GenBank/DDBJ whole genome shotgun (WGS) entry which is preliminary data.</text>
</comment>
<dbReference type="Pfam" id="PF00440">
    <property type="entry name" value="TetR_N"/>
    <property type="match status" value="1"/>
</dbReference>
<dbReference type="SUPFAM" id="SSF46689">
    <property type="entry name" value="Homeodomain-like"/>
    <property type="match status" value="1"/>
</dbReference>
<dbReference type="InterPro" id="IPR009057">
    <property type="entry name" value="Homeodomain-like_sf"/>
</dbReference>
<gene>
    <name evidence="6" type="ORF">BJ994_000416</name>
</gene>
<keyword evidence="2 4" id="KW-0238">DNA-binding</keyword>
<keyword evidence="1" id="KW-0805">Transcription regulation</keyword>
<dbReference type="PANTHER" id="PTHR30055:SF238">
    <property type="entry name" value="MYCOFACTOCIN BIOSYNTHESIS TRANSCRIPTIONAL REGULATOR MFTR-RELATED"/>
    <property type="match status" value="1"/>
</dbReference>
<dbReference type="Gene3D" id="1.10.357.10">
    <property type="entry name" value="Tetracycline Repressor, domain 2"/>
    <property type="match status" value="1"/>
</dbReference>
<dbReference type="PANTHER" id="PTHR30055">
    <property type="entry name" value="HTH-TYPE TRANSCRIPTIONAL REGULATOR RUTR"/>
    <property type="match status" value="1"/>
</dbReference>
<dbReference type="GO" id="GO:0000976">
    <property type="term" value="F:transcription cis-regulatory region binding"/>
    <property type="evidence" value="ECO:0007669"/>
    <property type="project" value="TreeGrafter"/>
</dbReference>
<protein>
    <submittedName>
        <fullName evidence="6">AcrR family transcriptional regulator</fullName>
    </submittedName>
</protein>